<dbReference type="AlphaFoldDB" id="A0A6P8J3Z4"/>
<accession>A0A6P8J3Z4</accession>
<feature type="domain" description="Beta/gamma crystallin 'Greek key'" evidence="3">
    <location>
        <begin position="90"/>
        <end position="171"/>
    </location>
</feature>
<keyword evidence="2" id="KW-0677">Repeat</keyword>
<dbReference type="SUPFAM" id="SSF49695">
    <property type="entry name" value="gamma-Crystallin-like"/>
    <property type="match status" value="1"/>
</dbReference>
<dbReference type="InterPro" id="IPR011024">
    <property type="entry name" value="G_crystallin-like"/>
</dbReference>
<evidence type="ECO:0000313" key="4">
    <source>
        <dbReference type="Proteomes" id="UP000515163"/>
    </source>
</evidence>
<dbReference type="Gene3D" id="2.60.20.10">
    <property type="entry name" value="Crystallins"/>
    <property type="match status" value="2"/>
</dbReference>
<dbReference type="Pfam" id="PF00030">
    <property type="entry name" value="Crystall"/>
    <property type="match status" value="1"/>
</dbReference>
<reference evidence="5" key="1">
    <citation type="submission" date="2025-08" db="UniProtKB">
        <authorList>
            <consortium name="RefSeq"/>
        </authorList>
    </citation>
    <scope>IDENTIFICATION</scope>
    <source>
        <tissue evidence="5">Tentacle</tissue>
    </source>
</reference>
<dbReference type="KEGG" id="aten:116306785"/>
<evidence type="ECO:0000256" key="2">
    <source>
        <dbReference type="ARBA" id="ARBA00022737"/>
    </source>
</evidence>
<sequence length="172" mass="18941">MSQSNLLLFDANGLKYDYDTTKPNLGSTTFTKYQVVNGKWILYRSIDFNEAIAGGSSSDIVTADKPTGELSLPFSVKSIRRLQDSCDSSTVFAHSYYGGHEKVYTSAVPDMCADFPNSGQGASSLIIWPNKSWNLYNQKYYEGGEKNAKSGWYPTPSAVGFPNDSLKSMRPA</sequence>
<dbReference type="GeneID" id="116306785"/>
<dbReference type="Proteomes" id="UP000515163">
    <property type="component" value="Unplaced"/>
</dbReference>
<evidence type="ECO:0000256" key="1">
    <source>
        <dbReference type="ARBA" id="ARBA00009646"/>
    </source>
</evidence>
<keyword evidence="4" id="KW-1185">Reference proteome</keyword>
<evidence type="ECO:0000259" key="3">
    <source>
        <dbReference type="Pfam" id="PF00030"/>
    </source>
</evidence>
<evidence type="ECO:0000313" key="5">
    <source>
        <dbReference type="RefSeq" id="XP_031572738.1"/>
    </source>
</evidence>
<name>A0A6P8J3Z4_ACTTE</name>
<organism evidence="4 5">
    <name type="scientific">Actinia tenebrosa</name>
    <name type="common">Australian red waratah sea anemone</name>
    <dbReference type="NCBI Taxonomy" id="6105"/>
    <lineage>
        <taxon>Eukaryota</taxon>
        <taxon>Metazoa</taxon>
        <taxon>Cnidaria</taxon>
        <taxon>Anthozoa</taxon>
        <taxon>Hexacorallia</taxon>
        <taxon>Actiniaria</taxon>
        <taxon>Actiniidae</taxon>
        <taxon>Actinia</taxon>
    </lineage>
</organism>
<dbReference type="InterPro" id="IPR001064">
    <property type="entry name" value="Beta/gamma_crystallin"/>
</dbReference>
<gene>
    <name evidence="5" type="primary">LOC116306785</name>
</gene>
<dbReference type="RefSeq" id="XP_031572738.1">
    <property type="nucleotide sequence ID" value="XM_031716878.1"/>
</dbReference>
<proteinExistence type="inferred from homology"/>
<dbReference type="InParanoid" id="A0A6P8J3Z4"/>
<protein>
    <submittedName>
        <fullName evidence="5">Uncharacterized protein LOC116306785</fullName>
    </submittedName>
</protein>
<dbReference type="OrthoDB" id="5947360at2759"/>
<comment type="similarity">
    <text evidence="1">Belongs to the beta/gamma-crystallin family.</text>
</comment>